<accession>G0VM16</accession>
<name>G0VM16_MEGEL</name>
<dbReference type="Proteomes" id="UP000010111">
    <property type="component" value="Chromosome"/>
</dbReference>
<proteinExistence type="predicted"/>
<evidence type="ECO:0000313" key="2">
    <source>
        <dbReference type="Proteomes" id="UP000010111"/>
    </source>
</evidence>
<gene>
    <name evidence="1" type="ORF">MELS_0355</name>
</gene>
<sequence length="55" mass="6426">MEERQEGLVEGQRKGEDNLAKLLKLLKADGRLRDLDLAIEDEEARKALYKEYHID</sequence>
<organism evidence="1 2">
    <name type="scientific">Megasphaera elsdenii DSM 20460</name>
    <dbReference type="NCBI Taxonomy" id="1064535"/>
    <lineage>
        <taxon>Bacteria</taxon>
        <taxon>Bacillati</taxon>
        <taxon>Bacillota</taxon>
        <taxon>Negativicutes</taxon>
        <taxon>Veillonellales</taxon>
        <taxon>Veillonellaceae</taxon>
        <taxon>Megasphaera</taxon>
    </lineage>
</organism>
<dbReference type="RefSeq" id="WP_014015323.1">
    <property type="nucleotide sequence ID" value="NC_015873.1"/>
</dbReference>
<evidence type="ECO:0000313" key="1">
    <source>
        <dbReference type="EMBL" id="CCC72578.1"/>
    </source>
</evidence>
<dbReference type="KEGG" id="med:MELS_0355"/>
<dbReference type="AlphaFoldDB" id="G0VM16"/>
<dbReference type="EMBL" id="HE576794">
    <property type="protein sequence ID" value="CCC72578.1"/>
    <property type="molecule type" value="Genomic_DNA"/>
</dbReference>
<dbReference type="GeneID" id="97492952"/>
<dbReference type="HOGENOM" id="CLU_3026992_0_0_9"/>
<keyword evidence="2" id="KW-1185">Reference proteome</keyword>
<protein>
    <submittedName>
        <fullName evidence="1">Uncharacterized protein</fullName>
    </submittedName>
</protein>
<reference evidence="1 2" key="1">
    <citation type="journal article" date="2011" name="J. Bacteriol.">
        <title>Genome Sequence of the Ruminal Bacterium Megasphaera elsdenii.</title>
        <authorList>
            <person name="Marx H."/>
            <person name="Graf A.B."/>
            <person name="Tatto N."/>
            <person name="Thallinger G.G."/>
            <person name="Mattanovich D."/>
            <person name="Sauer M."/>
        </authorList>
    </citation>
    <scope>NUCLEOTIDE SEQUENCE [LARGE SCALE GENOMIC DNA]</scope>
    <source>
        <strain evidence="1 2">DSM 20460</strain>
    </source>
</reference>